<name>A0ABQ1PDW9_9MICC</name>
<evidence type="ECO:0000256" key="4">
    <source>
        <dbReference type="ARBA" id="ARBA00023239"/>
    </source>
</evidence>
<evidence type="ECO:0000313" key="8">
    <source>
        <dbReference type="Proteomes" id="UP000597761"/>
    </source>
</evidence>
<accession>A0ABQ1PDW9</accession>
<dbReference type="Gene3D" id="3.90.1150.10">
    <property type="entry name" value="Aspartate Aminotransferase, domain 1"/>
    <property type="match status" value="1"/>
</dbReference>
<evidence type="ECO:0000256" key="5">
    <source>
        <dbReference type="ARBA" id="ARBA00037974"/>
    </source>
</evidence>
<keyword evidence="4" id="KW-0456">Lyase</keyword>
<evidence type="ECO:0000256" key="3">
    <source>
        <dbReference type="ARBA" id="ARBA00022898"/>
    </source>
</evidence>
<proteinExistence type="inferred from homology"/>
<dbReference type="InterPro" id="IPR015421">
    <property type="entry name" value="PyrdxlP-dep_Trfase_major"/>
</dbReference>
<dbReference type="EC" id="4.4.1.13" evidence="2"/>
<dbReference type="InterPro" id="IPR051798">
    <property type="entry name" value="Class-II_PLP-Dep_Aminotrans"/>
</dbReference>
<evidence type="ECO:0000256" key="1">
    <source>
        <dbReference type="ARBA" id="ARBA00001933"/>
    </source>
</evidence>
<dbReference type="PANTHER" id="PTHR43525">
    <property type="entry name" value="PROTEIN MALY"/>
    <property type="match status" value="1"/>
</dbReference>
<dbReference type="Gene3D" id="3.40.640.10">
    <property type="entry name" value="Type I PLP-dependent aspartate aminotransferase-like (Major domain)"/>
    <property type="match status" value="1"/>
</dbReference>
<comment type="caution">
    <text evidence="7">The sequence shown here is derived from an EMBL/GenBank/DDBJ whole genome shotgun (WGS) entry which is preliminary data.</text>
</comment>
<evidence type="ECO:0000256" key="2">
    <source>
        <dbReference type="ARBA" id="ARBA00012224"/>
    </source>
</evidence>
<comment type="similarity">
    <text evidence="5">Belongs to the class-II pyridoxal-phosphate-dependent aminotransferase family. MalY/PatB cystathionine beta-lyase subfamily.</text>
</comment>
<reference evidence="8" key="1">
    <citation type="journal article" date="2019" name="Int. J. Syst. Evol. Microbiol.">
        <title>The Global Catalogue of Microorganisms (GCM) 10K type strain sequencing project: providing services to taxonomists for standard genome sequencing and annotation.</title>
        <authorList>
            <consortium name="The Broad Institute Genomics Platform"/>
            <consortium name="The Broad Institute Genome Sequencing Center for Infectious Disease"/>
            <person name="Wu L."/>
            <person name="Ma J."/>
        </authorList>
    </citation>
    <scope>NUCLEOTIDE SEQUENCE [LARGE SCALE GENOMIC DNA]</scope>
    <source>
        <strain evidence="8">CGMCC 1.15480</strain>
    </source>
</reference>
<sequence length="401" mass="43348">MNRTIEEPEEPMTDRVTRADPMNVLRRRTSEKWRTYPDDVLPMFVAEMDFPLAPAITAALREAIEVGDTGYVAPHDTGAADAFARYAAQTWDWSPSPERIGYTTDVSVVIVESLRRLIAPGDGVVITPPVYPPFSALIPEAGGTVVEVPLLDRPDAEDGSTYALDLDGIDAALARGARAVLLCNPHNPVGLVHSRQELAALSRIVDRHGASVVSDEIHAPLTHRRHRFTPYLSVSDEARHHGIAAASGSKAFNLAGLKTAMFVAESDRMSAVIRSLPEEVLFRTGLFGLIATRAGFDHGRDWLRGTVAAIEENVALLERELAAKLPAVRLRPPQATYLAWLDFSELGWGEDPAAYALEHARVALANGPEFGPQGAGYARMNLGCAPETVIEAVDRLAAAAG</sequence>
<dbReference type="PANTHER" id="PTHR43525:SF2">
    <property type="entry name" value="CYSTATHIONINE BETA-LYASE-RELATED"/>
    <property type="match status" value="1"/>
</dbReference>
<feature type="domain" description="Aminotransferase class I/classII large" evidence="6">
    <location>
        <begin position="48"/>
        <end position="396"/>
    </location>
</feature>
<dbReference type="SUPFAM" id="SSF53383">
    <property type="entry name" value="PLP-dependent transferases"/>
    <property type="match status" value="1"/>
</dbReference>
<organism evidence="7 8">
    <name type="scientific">Tersicoccus solisilvae</name>
    <dbReference type="NCBI Taxonomy" id="1882339"/>
    <lineage>
        <taxon>Bacteria</taxon>
        <taxon>Bacillati</taxon>
        <taxon>Actinomycetota</taxon>
        <taxon>Actinomycetes</taxon>
        <taxon>Micrococcales</taxon>
        <taxon>Micrococcaceae</taxon>
        <taxon>Tersicoccus</taxon>
    </lineage>
</organism>
<evidence type="ECO:0000313" key="7">
    <source>
        <dbReference type="EMBL" id="GGC95245.1"/>
    </source>
</evidence>
<dbReference type="InterPro" id="IPR004839">
    <property type="entry name" value="Aminotransferase_I/II_large"/>
</dbReference>
<dbReference type="InterPro" id="IPR015422">
    <property type="entry name" value="PyrdxlP-dep_Trfase_small"/>
</dbReference>
<dbReference type="Pfam" id="PF00155">
    <property type="entry name" value="Aminotran_1_2"/>
    <property type="match status" value="1"/>
</dbReference>
<dbReference type="CDD" id="cd00609">
    <property type="entry name" value="AAT_like"/>
    <property type="match status" value="1"/>
</dbReference>
<dbReference type="Proteomes" id="UP000597761">
    <property type="component" value="Unassembled WGS sequence"/>
</dbReference>
<dbReference type="InterPro" id="IPR015424">
    <property type="entry name" value="PyrdxlP-dep_Trfase"/>
</dbReference>
<gene>
    <name evidence="7" type="ORF">GCM10011512_22870</name>
</gene>
<evidence type="ECO:0000259" key="6">
    <source>
        <dbReference type="Pfam" id="PF00155"/>
    </source>
</evidence>
<keyword evidence="3" id="KW-0663">Pyridoxal phosphate</keyword>
<comment type="cofactor">
    <cofactor evidence="1">
        <name>pyridoxal 5'-phosphate</name>
        <dbReference type="ChEBI" id="CHEBI:597326"/>
    </cofactor>
</comment>
<keyword evidence="8" id="KW-1185">Reference proteome</keyword>
<protein>
    <recommendedName>
        <fullName evidence="2">cysteine-S-conjugate beta-lyase</fullName>
        <ecNumber evidence="2">4.4.1.13</ecNumber>
    </recommendedName>
</protein>
<dbReference type="EMBL" id="BMJI01000015">
    <property type="protein sequence ID" value="GGC95245.1"/>
    <property type="molecule type" value="Genomic_DNA"/>
</dbReference>